<keyword evidence="4 10" id="KW-0812">Transmembrane</keyword>
<keyword evidence="7 11" id="KW-0798">TonB box</keyword>
<evidence type="ECO:0000256" key="3">
    <source>
        <dbReference type="ARBA" id="ARBA00022452"/>
    </source>
</evidence>
<evidence type="ECO:0000256" key="8">
    <source>
        <dbReference type="ARBA" id="ARBA00023136"/>
    </source>
</evidence>
<accession>A0A1H9EV42</accession>
<gene>
    <name evidence="14" type="ORF">SAMN05421693_12313</name>
</gene>
<feature type="domain" description="TonB-dependent receptor plug" evidence="13">
    <location>
        <begin position="58"/>
        <end position="171"/>
    </location>
</feature>
<keyword evidence="5" id="KW-0732">Signal</keyword>
<sequence length="751" mass="82259">MVSPVQPSASSCLILRPLMLKTAVALALGSVVSSVLASETLRLDEINVISAAGFEQALRDAPASISVVTREDLEQKRFSNLAEALADVPGVDVRAGTGKTGGLNIGIRGLPSEYTLILIDGRRQNTSGNVTPNGFGETSTSFLPPLSAIERIEVIRGPMSTLYGSDAMGGVINIITRPVSRQWGGSVTVENTFQEDRSAGNSSSISVFTTGPLVEDRLGLQVRGRLFDRDASDRLIENSAGRDPRPPEARIHSLGGRLTLTPVDDQQVWLDLERARQTYSNDNCRLGTLDGTNRNTCAPQPGTVWGYEDELRFNRDQAVLGYRGHFEAGTLEGSVTRITTETLGRTLPAGSAPDYGYEAVGGEPRLLENRDLVVDGKWVMPTGDHMLTLGGQYVDSRLEDGAAGSQAFEQSNWSVFVEDEWWLRHDLALTLGARYENHDAFDGHFSPRAYLVWKADDQWTLKGGVGRGYKTPTLNQLHDGITGFTNQGRTITIGSPHLKPEKTTNYELGAGFDNRTGLSADVTLFHTRFTDRIASGEGILNCQYVDGNGNQPHAGIPGCLSIGNFTEQEEFSQSVNIDRAISQGVELSARYRFAPAWEISGGYTYTDTEIRSGDQKGLLLTNTPEHALTTRLLWDVSNRLSTRLDGEFYSSRERFSGGLPTSGQNLSLYQQLGNKLDSYAVFNLGATYRMSDRVRLTGTVYNLLDKDFGKSDSYVHDGQTYHAYRYTQTAAATSGVYLDRRSLWLSATYDF</sequence>
<evidence type="ECO:0000256" key="6">
    <source>
        <dbReference type="ARBA" id="ARBA00023065"/>
    </source>
</evidence>
<dbReference type="Gene3D" id="2.40.170.20">
    <property type="entry name" value="TonB-dependent receptor, beta-barrel domain"/>
    <property type="match status" value="1"/>
</dbReference>
<proteinExistence type="inferred from homology"/>
<dbReference type="Pfam" id="PF07715">
    <property type="entry name" value="Plug"/>
    <property type="match status" value="1"/>
</dbReference>
<dbReference type="InterPro" id="IPR036942">
    <property type="entry name" value="Beta-barrel_TonB_sf"/>
</dbReference>
<evidence type="ECO:0000256" key="10">
    <source>
        <dbReference type="PROSITE-ProRule" id="PRU01360"/>
    </source>
</evidence>
<dbReference type="InterPro" id="IPR039426">
    <property type="entry name" value="TonB-dep_rcpt-like"/>
</dbReference>
<organism evidence="14 15">
    <name type="scientific">Ectothiorhodospira magna</name>
    <dbReference type="NCBI Taxonomy" id="867345"/>
    <lineage>
        <taxon>Bacteria</taxon>
        <taxon>Pseudomonadati</taxon>
        <taxon>Pseudomonadota</taxon>
        <taxon>Gammaproteobacteria</taxon>
        <taxon>Chromatiales</taxon>
        <taxon>Ectothiorhodospiraceae</taxon>
        <taxon>Ectothiorhodospira</taxon>
    </lineage>
</organism>
<evidence type="ECO:0000256" key="11">
    <source>
        <dbReference type="RuleBase" id="RU003357"/>
    </source>
</evidence>
<feature type="domain" description="TonB-dependent receptor-like beta-barrel" evidence="12">
    <location>
        <begin position="289"/>
        <end position="703"/>
    </location>
</feature>
<dbReference type="CDD" id="cd01347">
    <property type="entry name" value="ligand_gated_channel"/>
    <property type="match status" value="1"/>
</dbReference>
<comment type="subcellular location">
    <subcellularLocation>
        <location evidence="1 10">Cell outer membrane</location>
        <topology evidence="1 10">Multi-pass membrane protein</topology>
    </subcellularLocation>
</comment>
<keyword evidence="3 10" id="KW-1134">Transmembrane beta strand</keyword>
<dbReference type="RefSeq" id="WP_202906250.1">
    <property type="nucleotide sequence ID" value="NZ_FOFO01000023.1"/>
</dbReference>
<evidence type="ECO:0000256" key="5">
    <source>
        <dbReference type="ARBA" id="ARBA00022729"/>
    </source>
</evidence>
<evidence type="ECO:0000256" key="1">
    <source>
        <dbReference type="ARBA" id="ARBA00004571"/>
    </source>
</evidence>
<keyword evidence="15" id="KW-1185">Reference proteome</keyword>
<keyword evidence="2 10" id="KW-0813">Transport</keyword>
<dbReference type="PROSITE" id="PS52016">
    <property type="entry name" value="TONB_DEPENDENT_REC_3"/>
    <property type="match status" value="1"/>
</dbReference>
<comment type="similarity">
    <text evidence="10 11">Belongs to the TonB-dependent receptor family.</text>
</comment>
<evidence type="ECO:0000256" key="7">
    <source>
        <dbReference type="ARBA" id="ARBA00023077"/>
    </source>
</evidence>
<name>A0A1H9EV42_9GAMM</name>
<dbReference type="InterPro" id="IPR012910">
    <property type="entry name" value="Plug_dom"/>
</dbReference>
<evidence type="ECO:0000256" key="9">
    <source>
        <dbReference type="ARBA" id="ARBA00023237"/>
    </source>
</evidence>
<dbReference type="STRING" id="867345.SAMN05421693_12313"/>
<evidence type="ECO:0000313" key="15">
    <source>
        <dbReference type="Proteomes" id="UP000199496"/>
    </source>
</evidence>
<dbReference type="InterPro" id="IPR037066">
    <property type="entry name" value="Plug_dom_sf"/>
</dbReference>
<keyword evidence="9 10" id="KW-0998">Cell outer membrane</keyword>
<keyword evidence="6" id="KW-0406">Ion transport</keyword>
<dbReference type="EMBL" id="FOFO01000023">
    <property type="protein sequence ID" value="SEQ29590.1"/>
    <property type="molecule type" value="Genomic_DNA"/>
</dbReference>
<dbReference type="PANTHER" id="PTHR30069:SF53">
    <property type="entry name" value="COLICIN I RECEPTOR-RELATED"/>
    <property type="match status" value="1"/>
</dbReference>
<evidence type="ECO:0000256" key="4">
    <source>
        <dbReference type="ARBA" id="ARBA00022692"/>
    </source>
</evidence>
<dbReference type="GO" id="GO:0009279">
    <property type="term" value="C:cell outer membrane"/>
    <property type="evidence" value="ECO:0007669"/>
    <property type="project" value="UniProtKB-SubCell"/>
</dbReference>
<dbReference type="Pfam" id="PF00593">
    <property type="entry name" value="TonB_dep_Rec_b-barrel"/>
    <property type="match status" value="1"/>
</dbReference>
<dbReference type="GO" id="GO:0044718">
    <property type="term" value="P:siderophore transmembrane transport"/>
    <property type="evidence" value="ECO:0007669"/>
    <property type="project" value="TreeGrafter"/>
</dbReference>
<dbReference type="InterPro" id="IPR000531">
    <property type="entry name" value="Beta-barrel_TonB"/>
</dbReference>
<keyword evidence="8 10" id="KW-0472">Membrane</keyword>
<evidence type="ECO:0000259" key="12">
    <source>
        <dbReference type="Pfam" id="PF00593"/>
    </source>
</evidence>
<keyword evidence="14" id="KW-0675">Receptor</keyword>
<reference evidence="14 15" key="1">
    <citation type="submission" date="2016-10" db="EMBL/GenBank/DDBJ databases">
        <authorList>
            <person name="de Groot N.N."/>
        </authorList>
    </citation>
    <scope>NUCLEOTIDE SEQUENCE [LARGE SCALE GENOMIC DNA]</scope>
    <source>
        <strain evidence="14 15">B7-7</strain>
    </source>
</reference>
<evidence type="ECO:0000259" key="13">
    <source>
        <dbReference type="Pfam" id="PF07715"/>
    </source>
</evidence>
<dbReference type="SUPFAM" id="SSF56935">
    <property type="entry name" value="Porins"/>
    <property type="match status" value="1"/>
</dbReference>
<dbReference type="Proteomes" id="UP000199496">
    <property type="component" value="Unassembled WGS sequence"/>
</dbReference>
<dbReference type="GO" id="GO:0015344">
    <property type="term" value="F:siderophore uptake transmembrane transporter activity"/>
    <property type="evidence" value="ECO:0007669"/>
    <property type="project" value="TreeGrafter"/>
</dbReference>
<evidence type="ECO:0000313" key="14">
    <source>
        <dbReference type="EMBL" id="SEQ29590.1"/>
    </source>
</evidence>
<dbReference type="Gene3D" id="2.170.130.10">
    <property type="entry name" value="TonB-dependent receptor, plug domain"/>
    <property type="match status" value="1"/>
</dbReference>
<evidence type="ECO:0000256" key="2">
    <source>
        <dbReference type="ARBA" id="ARBA00022448"/>
    </source>
</evidence>
<protein>
    <submittedName>
        <fullName evidence="14">Outer membrane receptor for ferrienterochelin and colicins</fullName>
    </submittedName>
</protein>
<dbReference type="PANTHER" id="PTHR30069">
    <property type="entry name" value="TONB-DEPENDENT OUTER MEMBRANE RECEPTOR"/>
    <property type="match status" value="1"/>
</dbReference>
<dbReference type="AlphaFoldDB" id="A0A1H9EV42"/>